<dbReference type="InterPro" id="IPR039941">
    <property type="entry name" value="TT30"/>
</dbReference>
<dbReference type="GO" id="GO:0005879">
    <property type="term" value="C:axonemal microtubule"/>
    <property type="evidence" value="ECO:0007669"/>
    <property type="project" value="UniProtKB-UniRule"/>
</dbReference>
<comment type="similarity">
    <text evidence="3">Belongs to the TTC30/dfy-1/fleer family.</text>
</comment>
<reference evidence="4" key="1">
    <citation type="submission" date="2025-08" db="UniProtKB">
        <authorList>
            <consortium name="Ensembl"/>
        </authorList>
    </citation>
    <scope>IDENTIFICATION</scope>
</reference>
<organism evidence="4 5">
    <name type="scientific">Pseudonaja textilis</name>
    <name type="common">Eastern brown snake</name>
    <dbReference type="NCBI Taxonomy" id="8673"/>
    <lineage>
        <taxon>Eukaryota</taxon>
        <taxon>Metazoa</taxon>
        <taxon>Chordata</taxon>
        <taxon>Craniata</taxon>
        <taxon>Vertebrata</taxon>
        <taxon>Euteleostomi</taxon>
        <taxon>Lepidosauria</taxon>
        <taxon>Squamata</taxon>
        <taxon>Bifurcata</taxon>
        <taxon>Unidentata</taxon>
        <taxon>Episquamata</taxon>
        <taxon>Toxicofera</taxon>
        <taxon>Serpentes</taxon>
        <taxon>Colubroidea</taxon>
        <taxon>Elapidae</taxon>
        <taxon>Hydrophiinae</taxon>
        <taxon>Pseudonaja</taxon>
    </lineage>
</organism>
<accession>A0A670XZA7</accession>
<dbReference type="AlphaFoldDB" id="A0A670XZA7"/>
<reference evidence="4" key="2">
    <citation type="submission" date="2025-09" db="UniProtKB">
        <authorList>
            <consortium name="Ensembl"/>
        </authorList>
    </citation>
    <scope>IDENTIFICATION</scope>
</reference>
<keyword evidence="1" id="KW-0677">Repeat</keyword>
<evidence type="ECO:0000313" key="5">
    <source>
        <dbReference type="Proteomes" id="UP000472273"/>
    </source>
</evidence>
<dbReference type="Proteomes" id="UP000472273">
    <property type="component" value="Unplaced"/>
</dbReference>
<dbReference type="GO" id="GO:0120170">
    <property type="term" value="F:intraciliary transport particle B binding"/>
    <property type="evidence" value="ECO:0007669"/>
    <property type="project" value="TreeGrafter"/>
</dbReference>
<name>A0A670XZA7_PSETE</name>
<proteinExistence type="inferred from homology"/>
<dbReference type="SUPFAM" id="SSF48452">
    <property type="entry name" value="TPR-like"/>
    <property type="match status" value="1"/>
</dbReference>
<dbReference type="InterPro" id="IPR011990">
    <property type="entry name" value="TPR-like_helical_dom_sf"/>
</dbReference>
<evidence type="ECO:0000256" key="1">
    <source>
        <dbReference type="ARBA" id="ARBA00022737"/>
    </source>
</evidence>
<protein>
    <recommendedName>
        <fullName evidence="3">Tetratricopeptide repeat protein 30</fullName>
    </recommendedName>
</protein>
<dbReference type="GO" id="GO:0030992">
    <property type="term" value="C:intraciliary transport particle B"/>
    <property type="evidence" value="ECO:0007669"/>
    <property type="project" value="TreeGrafter"/>
</dbReference>
<comment type="subcellular location">
    <subcellularLocation>
        <location evidence="3">Cell projection</location>
        <location evidence="3">Cilium</location>
    </subcellularLocation>
</comment>
<comment type="function">
    <text evidence="3">Required for polyglutamylation of axonemal tubulin. Plays a role in anterograde intraflagellar transport (IFT), the process by which cilia precursors are transported from the base of the cilium to the site of their incorporation at the tip.</text>
</comment>
<keyword evidence="3" id="KW-0966">Cell projection</keyword>
<evidence type="ECO:0000313" key="4">
    <source>
        <dbReference type="Ensembl" id="ENSPTXP00000004901.1"/>
    </source>
</evidence>
<evidence type="ECO:0000256" key="3">
    <source>
        <dbReference type="RuleBase" id="RU367070"/>
    </source>
</evidence>
<dbReference type="GO" id="GO:0042073">
    <property type="term" value="P:intraciliary transport"/>
    <property type="evidence" value="ECO:0007669"/>
    <property type="project" value="UniProtKB-UniRule"/>
</dbReference>
<keyword evidence="3" id="KW-0970">Cilium biogenesis/degradation</keyword>
<dbReference type="GeneTree" id="ENSGT00390000010116"/>
<dbReference type="PANTHER" id="PTHR20931:SF0">
    <property type="entry name" value="TETRATRICOPEPTIDE REPEAT PROTEIN 30"/>
    <property type="match status" value="1"/>
</dbReference>
<dbReference type="OMA" id="EKGIRDX"/>
<dbReference type="Ensembl" id="ENSPTXT00000005046.1">
    <property type="protein sequence ID" value="ENSPTXP00000004901.1"/>
    <property type="gene ID" value="ENSPTXG00000003587.1"/>
</dbReference>
<keyword evidence="3" id="KW-0969">Cilium</keyword>
<keyword evidence="5" id="KW-1185">Reference proteome</keyword>
<keyword evidence="2 3" id="KW-0802">TPR repeat</keyword>
<dbReference type="Gene3D" id="1.25.40.10">
    <property type="entry name" value="Tetratricopeptide repeat domain"/>
    <property type="match status" value="1"/>
</dbReference>
<sequence length="143" mass="15557">METASDGQRNRSRALRLQAAAHYAQGDLSSAKALVELQLATATESSPGAPEDPSELPDAEVNMGCLLYREGQHEEACGKFASAMQVLGYCPELSYNMALCCYAAKQYAPALKHIADIIERGMQILSLKDVKLLNILTFIVYVC</sequence>
<dbReference type="PANTHER" id="PTHR20931">
    <property type="entry name" value="TETRATRICOPEPTIDE REPEAT PROTEIN 30"/>
    <property type="match status" value="1"/>
</dbReference>
<evidence type="ECO:0000256" key="2">
    <source>
        <dbReference type="ARBA" id="ARBA00022803"/>
    </source>
</evidence>